<name>A0ABV0XBZ2_9TELE</name>
<evidence type="ECO:0000313" key="2">
    <source>
        <dbReference type="EMBL" id="MEQ2278958.1"/>
    </source>
</evidence>
<evidence type="ECO:0000313" key="3">
    <source>
        <dbReference type="Proteomes" id="UP001469553"/>
    </source>
</evidence>
<organism evidence="2 3">
    <name type="scientific">Ameca splendens</name>
    <dbReference type="NCBI Taxonomy" id="208324"/>
    <lineage>
        <taxon>Eukaryota</taxon>
        <taxon>Metazoa</taxon>
        <taxon>Chordata</taxon>
        <taxon>Craniata</taxon>
        <taxon>Vertebrata</taxon>
        <taxon>Euteleostomi</taxon>
        <taxon>Actinopterygii</taxon>
        <taxon>Neopterygii</taxon>
        <taxon>Teleostei</taxon>
        <taxon>Neoteleostei</taxon>
        <taxon>Acanthomorphata</taxon>
        <taxon>Ovalentaria</taxon>
        <taxon>Atherinomorphae</taxon>
        <taxon>Cyprinodontiformes</taxon>
        <taxon>Goodeidae</taxon>
        <taxon>Ameca</taxon>
    </lineage>
</organism>
<comment type="caution">
    <text evidence="2">The sequence shown here is derived from an EMBL/GenBank/DDBJ whole genome shotgun (WGS) entry which is preliminary data.</text>
</comment>
<evidence type="ECO:0000256" key="1">
    <source>
        <dbReference type="SAM" id="MobiDB-lite"/>
    </source>
</evidence>
<sequence length="68" mass="7855">MKRRGAQHSEYEKTQSAAQTETADMKQHRTIYMLEKAAAELTTDEVCHKLNPWNSNIYGPNMQTDKVQ</sequence>
<feature type="region of interest" description="Disordered" evidence="1">
    <location>
        <begin position="1"/>
        <end position="25"/>
    </location>
</feature>
<reference evidence="2 3" key="1">
    <citation type="submission" date="2021-06" db="EMBL/GenBank/DDBJ databases">
        <authorList>
            <person name="Palmer J.M."/>
        </authorList>
    </citation>
    <scope>NUCLEOTIDE SEQUENCE [LARGE SCALE GENOMIC DNA]</scope>
    <source>
        <strain evidence="2 3">AS_MEX2019</strain>
        <tissue evidence="2">Muscle</tissue>
    </source>
</reference>
<gene>
    <name evidence="2" type="ORF">AMECASPLE_004622</name>
</gene>
<accession>A0ABV0XBZ2</accession>
<dbReference type="EMBL" id="JAHRIP010000199">
    <property type="protein sequence ID" value="MEQ2278958.1"/>
    <property type="molecule type" value="Genomic_DNA"/>
</dbReference>
<keyword evidence="3" id="KW-1185">Reference proteome</keyword>
<protein>
    <submittedName>
        <fullName evidence="2">Uncharacterized protein</fullName>
    </submittedName>
</protein>
<dbReference type="Proteomes" id="UP001469553">
    <property type="component" value="Unassembled WGS sequence"/>
</dbReference>
<proteinExistence type="predicted"/>